<gene>
    <name evidence="2" type="ORF">TNCV_3848101</name>
</gene>
<dbReference type="Proteomes" id="UP000887159">
    <property type="component" value="Unassembled WGS sequence"/>
</dbReference>
<organism evidence="2 3">
    <name type="scientific">Trichonephila clavipes</name>
    <name type="common">Golden silk orbweaver</name>
    <name type="synonym">Nephila clavipes</name>
    <dbReference type="NCBI Taxonomy" id="2585209"/>
    <lineage>
        <taxon>Eukaryota</taxon>
        <taxon>Metazoa</taxon>
        <taxon>Ecdysozoa</taxon>
        <taxon>Arthropoda</taxon>
        <taxon>Chelicerata</taxon>
        <taxon>Arachnida</taxon>
        <taxon>Araneae</taxon>
        <taxon>Araneomorphae</taxon>
        <taxon>Entelegynae</taxon>
        <taxon>Araneoidea</taxon>
        <taxon>Nephilidae</taxon>
        <taxon>Trichonephila</taxon>
    </lineage>
</organism>
<proteinExistence type="predicted"/>
<evidence type="ECO:0000313" key="2">
    <source>
        <dbReference type="EMBL" id="GFX90235.1"/>
    </source>
</evidence>
<accession>A0A8X6R9Z3</accession>
<keyword evidence="1" id="KW-0732">Signal</keyword>
<reference evidence="2" key="1">
    <citation type="submission" date="2020-08" db="EMBL/GenBank/DDBJ databases">
        <title>Multicomponent nature underlies the extraordinary mechanical properties of spider dragline silk.</title>
        <authorList>
            <person name="Kono N."/>
            <person name="Nakamura H."/>
            <person name="Mori M."/>
            <person name="Yoshida Y."/>
            <person name="Ohtoshi R."/>
            <person name="Malay A.D."/>
            <person name="Moran D.A.P."/>
            <person name="Tomita M."/>
            <person name="Numata K."/>
            <person name="Arakawa K."/>
        </authorList>
    </citation>
    <scope>NUCLEOTIDE SEQUENCE</scope>
</reference>
<feature type="signal peptide" evidence="1">
    <location>
        <begin position="1"/>
        <end position="16"/>
    </location>
</feature>
<evidence type="ECO:0000313" key="3">
    <source>
        <dbReference type="Proteomes" id="UP000887159"/>
    </source>
</evidence>
<name>A0A8X6R9Z3_TRICX</name>
<sequence>MCATQLFLELVATVGATICNKMADRRLGALSEEFLKPHDSLFRPRPWMTMPLTIRKEISLNGRYRDTRNGQQDL</sequence>
<comment type="caution">
    <text evidence="2">The sequence shown here is derived from an EMBL/GenBank/DDBJ whole genome shotgun (WGS) entry which is preliminary data.</text>
</comment>
<evidence type="ECO:0000256" key="1">
    <source>
        <dbReference type="SAM" id="SignalP"/>
    </source>
</evidence>
<dbReference type="AlphaFoldDB" id="A0A8X6R9Z3"/>
<feature type="chain" id="PRO_5036481177" evidence="1">
    <location>
        <begin position="17"/>
        <end position="74"/>
    </location>
</feature>
<keyword evidence="3" id="KW-1185">Reference proteome</keyword>
<protein>
    <submittedName>
        <fullName evidence="2">Uncharacterized protein</fullName>
    </submittedName>
</protein>
<dbReference type="EMBL" id="BMAU01021094">
    <property type="protein sequence ID" value="GFX90235.1"/>
    <property type="molecule type" value="Genomic_DNA"/>
</dbReference>